<proteinExistence type="predicted"/>
<keyword evidence="6" id="KW-1278">Translocase</keyword>
<dbReference type="STRING" id="252474.B1A74_12800"/>
<dbReference type="GO" id="GO:0016887">
    <property type="term" value="F:ATP hydrolysis activity"/>
    <property type="evidence" value="ECO:0007669"/>
    <property type="project" value="InterPro"/>
</dbReference>
<evidence type="ECO:0000256" key="4">
    <source>
        <dbReference type="ARBA" id="ARBA00022741"/>
    </source>
</evidence>
<feature type="transmembrane region" description="Helical" evidence="10">
    <location>
        <begin position="33"/>
        <end position="54"/>
    </location>
</feature>
<feature type="transmembrane region" description="Helical" evidence="10">
    <location>
        <begin position="74"/>
        <end position="98"/>
    </location>
</feature>
<feature type="transmembrane region" description="Helical" evidence="10">
    <location>
        <begin position="143"/>
        <end position="167"/>
    </location>
</feature>
<sequence length="596" mass="63507">MNWDDADTPRPAARNLRVLMPLLAFLRPYRRRIVFGLVALVVGSGAILAFGGVLRLLVDAGLGPEDPAGLNRALVLLLVVVTVMAIGVGARIYLVTWLGERVVADLRRAVFANVIRLDPAFFEQTRTGEVISRLTADATLIQTVVGTTLTIAARNLLLIVGGLVLMFLSSPPLAALLVAGLPAVAVPVWLLGRRVRRLSRRTQDRVADVGARTDETLYAIETVQAHGREDAERGRHASAVEAAFGMATRRAATGALLAAAVMLLMFGLIAGVLWIGGHRVLDGMMTPGELAAFLFYAALVAGSIAALSEVTNELLRAAGAAERLLELAEVRSGPPWPRHPEALADPVRGEIALEDVVFAYPTRPQPPALDGVSLRVRPGESVALVGPSGSGKSTLFRLLLRFHDPDAGCIRLDGHDLRRLRPDELRRHIAVVPQEPVLFSGTVRENVAYGVPDASDAALQAAAEAAHARGFIEALPEGWDTALGERGVRLSGGQRARLALARALLRKPAVLLLDEATSALDAESEREVQAALEEVRHARTVLTIAHRLATVQSADWIVVLDGGRVVGEGTHAELLAQGGLYARLAALQFADADALA</sequence>
<keyword evidence="3 10" id="KW-0812">Transmembrane</keyword>
<dbReference type="PANTHER" id="PTHR43394:SF1">
    <property type="entry name" value="ATP-BINDING CASSETTE SUB-FAMILY B MEMBER 10, MITOCHONDRIAL"/>
    <property type="match status" value="1"/>
</dbReference>
<dbReference type="Gene3D" id="1.20.1560.10">
    <property type="entry name" value="ABC transporter type 1, transmembrane domain"/>
    <property type="match status" value="1"/>
</dbReference>
<dbReference type="RefSeq" id="WP_077244857.1">
    <property type="nucleotide sequence ID" value="NZ_MUZR01000063.1"/>
</dbReference>
<dbReference type="InterPro" id="IPR027417">
    <property type="entry name" value="P-loop_NTPase"/>
</dbReference>
<name>A0A1V2ZVL2_9GAMM</name>
<dbReference type="InterPro" id="IPR017871">
    <property type="entry name" value="ABC_transporter-like_CS"/>
</dbReference>
<keyword evidence="2" id="KW-0813">Transport</keyword>
<evidence type="ECO:0000256" key="1">
    <source>
        <dbReference type="ARBA" id="ARBA00004651"/>
    </source>
</evidence>
<dbReference type="SUPFAM" id="SSF52540">
    <property type="entry name" value="P-loop containing nucleoside triphosphate hydrolases"/>
    <property type="match status" value="1"/>
</dbReference>
<dbReference type="NCBIfam" id="TIGR02204">
    <property type="entry name" value="MsbA_rel"/>
    <property type="match status" value="1"/>
</dbReference>
<keyword evidence="7 10" id="KW-1133">Transmembrane helix</keyword>
<dbReference type="GO" id="GO:0006869">
    <property type="term" value="P:lipid transport"/>
    <property type="evidence" value="ECO:0007669"/>
    <property type="project" value="UniProtKB-KW"/>
</dbReference>
<dbReference type="Pfam" id="PF00005">
    <property type="entry name" value="ABC_tran"/>
    <property type="match status" value="1"/>
</dbReference>
<feature type="transmembrane region" description="Helical" evidence="10">
    <location>
        <begin position="173"/>
        <end position="192"/>
    </location>
</feature>
<evidence type="ECO:0000256" key="2">
    <source>
        <dbReference type="ARBA" id="ARBA00022448"/>
    </source>
</evidence>
<dbReference type="GO" id="GO:0005524">
    <property type="term" value="F:ATP binding"/>
    <property type="evidence" value="ECO:0007669"/>
    <property type="project" value="UniProtKB-KW"/>
</dbReference>
<gene>
    <name evidence="13" type="ORF">B1A74_12800</name>
</gene>
<accession>A0A1V2ZVL2</accession>
<dbReference type="GO" id="GO:0090374">
    <property type="term" value="P:oligopeptide export from mitochondrion"/>
    <property type="evidence" value="ECO:0007669"/>
    <property type="project" value="TreeGrafter"/>
</dbReference>
<keyword evidence="14" id="KW-1185">Reference proteome</keyword>
<dbReference type="Proteomes" id="UP000189177">
    <property type="component" value="Unassembled WGS sequence"/>
</dbReference>
<dbReference type="PANTHER" id="PTHR43394">
    <property type="entry name" value="ATP-DEPENDENT PERMEASE MDL1, MITOCHONDRIAL"/>
    <property type="match status" value="1"/>
</dbReference>
<evidence type="ECO:0000256" key="9">
    <source>
        <dbReference type="ARBA" id="ARBA00023136"/>
    </source>
</evidence>
<dbReference type="PROSITE" id="PS50929">
    <property type="entry name" value="ABC_TM1F"/>
    <property type="match status" value="1"/>
</dbReference>
<feature type="domain" description="ABC transporter" evidence="11">
    <location>
        <begin position="351"/>
        <end position="587"/>
    </location>
</feature>
<feature type="domain" description="ABC transmembrane type-1" evidence="12">
    <location>
        <begin position="34"/>
        <end position="316"/>
    </location>
</feature>
<dbReference type="AlphaFoldDB" id="A0A1V2ZVL2"/>
<dbReference type="InterPro" id="IPR003439">
    <property type="entry name" value="ABC_transporter-like_ATP-bd"/>
</dbReference>
<evidence type="ECO:0000313" key="14">
    <source>
        <dbReference type="Proteomes" id="UP000189177"/>
    </source>
</evidence>
<dbReference type="EMBL" id="MUZR01000063">
    <property type="protein sequence ID" value="OOC09086.1"/>
    <property type="molecule type" value="Genomic_DNA"/>
</dbReference>
<keyword evidence="5" id="KW-0067">ATP-binding</keyword>
<evidence type="ECO:0000256" key="7">
    <source>
        <dbReference type="ARBA" id="ARBA00022989"/>
    </source>
</evidence>
<evidence type="ECO:0000256" key="5">
    <source>
        <dbReference type="ARBA" id="ARBA00022840"/>
    </source>
</evidence>
<dbReference type="PROSITE" id="PS00211">
    <property type="entry name" value="ABC_TRANSPORTER_1"/>
    <property type="match status" value="1"/>
</dbReference>
<dbReference type="SUPFAM" id="SSF90123">
    <property type="entry name" value="ABC transporter transmembrane region"/>
    <property type="match status" value="1"/>
</dbReference>
<evidence type="ECO:0000259" key="12">
    <source>
        <dbReference type="PROSITE" id="PS50929"/>
    </source>
</evidence>
<keyword evidence="4" id="KW-0547">Nucleotide-binding</keyword>
<dbReference type="InterPro" id="IPR039421">
    <property type="entry name" value="Type_1_exporter"/>
</dbReference>
<dbReference type="SMART" id="SM00382">
    <property type="entry name" value="AAA"/>
    <property type="match status" value="1"/>
</dbReference>
<dbReference type="InterPro" id="IPR011527">
    <property type="entry name" value="ABC1_TM_dom"/>
</dbReference>
<dbReference type="FunFam" id="3.40.50.300:FF:000140">
    <property type="entry name" value="Lipid A export ATP-binding/permease protein MsbA"/>
    <property type="match status" value="1"/>
</dbReference>
<dbReference type="Gene3D" id="3.40.50.300">
    <property type="entry name" value="P-loop containing nucleotide triphosphate hydrolases"/>
    <property type="match status" value="1"/>
</dbReference>
<evidence type="ECO:0000259" key="11">
    <source>
        <dbReference type="PROSITE" id="PS50893"/>
    </source>
</evidence>
<comment type="caution">
    <text evidence="13">The sequence shown here is derived from an EMBL/GenBank/DDBJ whole genome shotgun (WGS) entry which is preliminary data.</text>
</comment>
<evidence type="ECO:0000313" key="13">
    <source>
        <dbReference type="EMBL" id="OOC09086.1"/>
    </source>
</evidence>
<evidence type="ECO:0000256" key="6">
    <source>
        <dbReference type="ARBA" id="ARBA00022967"/>
    </source>
</evidence>
<dbReference type="PROSITE" id="PS50893">
    <property type="entry name" value="ABC_TRANSPORTER_2"/>
    <property type="match status" value="1"/>
</dbReference>
<protein>
    <submittedName>
        <fullName evidence="13">ABC transporter</fullName>
    </submittedName>
</protein>
<dbReference type="InterPro" id="IPR011918">
    <property type="entry name" value="ABC_MsbA_ATP-bd"/>
</dbReference>
<dbReference type="InterPro" id="IPR036640">
    <property type="entry name" value="ABC1_TM_sf"/>
</dbReference>
<evidence type="ECO:0000256" key="3">
    <source>
        <dbReference type="ARBA" id="ARBA00022692"/>
    </source>
</evidence>
<feature type="transmembrane region" description="Helical" evidence="10">
    <location>
        <begin position="255"/>
        <end position="275"/>
    </location>
</feature>
<dbReference type="GO" id="GO:0005886">
    <property type="term" value="C:plasma membrane"/>
    <property type="evidence" value="ECO:0007669"/>
    <property type="project" value="UniProtKB-SubCell"/>
</dbReference>
<feature type="transmembrane region" description="Helical" evidence="10">
    <location>
        <begin position="290"/>
        <end position="307"/>
    </location>
</feature>
<dbReference type="OrthoDB" id="6336411at2"/>
<organism evidence="13 14">
    <name type="scientific">Thioalkalivibrio halophilus</name>
    <dbReference type="NCBI Taxonomy" id="252474"/>
    <lineage>
        <taxon>Bacteria</taxon>
        <taxon>Pseudomonadati</taxon>
        <taxon>Pseudomonadota</taxon>
        <taxon>Gammaproteobacteria</taxon>
        <taxon>Chromatiales</taxon>
        <taxon>Ectothiorhodospiraceae</taxon>
        <taxon>Thioalkalivibrio</taxon>
    </lineage>
</organism>
<evidence type="ECO:0000256" key="8">
    <source>
        <dbReference type="ARBA" id="ARBA00023055"/>
    </source>
</evidence>
<comment type="subcellular location">
    <subcellularLocation>
        <location evidence="1">Cell membrane</location>
        <topology evidence="1">Multi-pass membrane protein</topology>
    </subcellularLocation>
</comment>
<dbReference type="CDD" id="cd18575">
    <property type="entry name" value="ABC_6TM_bac_exporter_ABCB8_10_like"/>
    <property type="match status" value="1"/>
</dbReference>
<keyword evidence="9 10" id="KW-0472">Membrane</keyword>
<dbReference type="GO" id="GO:0015421">
    <property type="term" value="F:ABC-type oligopeptide transporter activity"/>
    <property type="evidence" value="ECO:0007669"/>
    <property type="project" value="TreeGrafter"/>
</dbReference>
<evidence type="ECO:0000256" key="10">
    <source>
        <dbReference type="SAM" id="Phobius"/>
    </source>
</evidence>
<keyword evidence="8" id="KW-0445">Lipid transport</keyword>
<reference evidence="13 14" key="1">
    <citation type="submission" date="2017-02" db="EMBL/GenBank/DDBJ databases">
        <title>Genomic diversity within the haloalkaliphilic genus Thioalkalivibrio.</title>
        <authorList>
            <person name="Ahn A.-C."/>
            <person name="Meier-Kolthoff J."/>
            <person name="Overmars L."/>
            <person name="Richter M."/>
            <person name="Woyke T."/>
            <person name="Sorokin D.Y."/>
            <person name="Muyzer G."/>
        </authorList>
    </citation>
    <scope>NUCLEOTIDE SEQUENCE [LARGE SCALE GENOMIC DNA]</scope>
    <source>
        <strain evidence="13 14">HL17</strain>
    </source>
</reference>
<dbReference type="Pfam" id="PF00664">
    <property type="entry name" value="ABC_membrane"/>
    <property type="match status" value="1"/>
</dbReference>
<dbReference type="InterPro" id="IPR003593">
    <property type="entry name" value="AAA+_ATPase"/>
</dbReference>